<dbReference type="Gene3D" id="3.40.50.1820">
    <property type="entry name" value="alpha/beta hydrolase"/>
    <property type="match status" value="1"/>
</dbReference>
<comment type="similarity">
    <text evidence="1 6">Belongs to the type-B carboxylesterase/lipase family.</text>
</comment>
<dbReference type="EC" id="3.1.1.-" evidence="6"/>
<dbReference type="Proteomes" id="UP000007151">
    <property type="component" value="Unassembled WGS sequence"/>
</dbReference>
<name>A0A212F6F1_DANPL</name>
<dbReference type="PANTHER" id="PTHR11559">
    <property type="entry name" value="CARBOXYLESTERASE"/>
    <property type="match status" value="1"/>
</dbReference>
<keyword evidence="9" id="KW-1185">Reference proteome</keyword>
<evidence type="ECO:0000256" key="3">
    <source>
        <dbReference type="ARBA" id="ARBA00022801"/>
    </source>
</evidence>
<evidence type="ECO:0000259" key="7">
    <source>
        <dbReference type="Pfam" id="PF00135"/>
    </source>
</evidence>
<evidence type="ECO:0000313" key="8">
    <source>
        <dbReference type="EMBL" id="OWR49316.1"/>
    </source>
</evidence>
<dbReference type="SUPFAM" id="SSF53474">
    <property type="entry name" value="alpha/beta-Hydrolases"/>
    <property type="match status" value="1"/>
</dbReference>
<dbReference type="InterPro" id="IPR019826">
    <property type="entry name" value="Carboxylesterase_B_AS"/>
</dbReference>
<protein>
    <recommendedName>
        <fullName evidence="6">Carboxylic ester hydrolase</fullName>
        <ecNumber evidence="6">3.1.1.-</ecNumber>
    </recommendedName>
</protein>
<comment type="caution">
    <text evidence="8">The sequence shown here is derived from an EMBL/GenBank/DDBJ whole genome shotgun (WGS) entry which is preliminary data.</text>
</comment>
<dbReference type="PROSITE" id="PS00122">
    <property type="entry name" value="CARBOXYLESTERASE_B_1"/>
    <property type="match status" value="1"/>
</dbReference>
<accession>A0A212F6F1</accession>
<dbReference type="Pfam" id="PF00135">
    <property type="entry name" value="COesterase"/>
    <property type="match status" value="1"/>
</dbReference>
<organism evidence="8 9">
    <name type="scientific">Danaus plexippus plexippus</name>
    <dbReference type="NCBI Taxonomy" id="278856"/>
    <lineage>
        <taxon>Eukaryota</taxon>
        <taxon>Metazoa</taxon>
        <taxon>Ecdysozoa</taxon>
        <taxon>Arthropoda</taxon>
        <taxon>Hexapoda</taxon>
        <taxon>Insecta</taxon>
        <taxon>Pterygota</taxon>
        <taxon>Neoptera</taxon>
        <taxon>Endopterygota</taxon>
        <taxon>Lepidoptera</taxon>
        <taxon>Glossata</taxon>
        <taxon>Ditrysia</taxon>
        <taxon>Papilionoidea</taxon>
        <taxon>Nymphalidae</taxon>
        <taxon>Danainae</taxon>
        <taxon>Danaini</taxon>
        <taxon>Danaina</taxon>
        <taxon>Danaus</taxon>
        <taxon>Danaus</taxon>
    </lineage>
</organism>
<feature type="domain" description="Carboxylesterase type B" evidence="7">
    <location>
        <begin position="87"/>
        <end position="610"/>
    </location>
</feature>
<dbReference type="InterPro" id="IPR002018">
    <property type="entry name" value="CarbesteraseB"/>
</dbReference>
<evidence type="ECO:0000256" key="2">
    <source>
        <dbReference type="ARBA" id="ARBA00022487"/>
    </source>
</evidence>
<evidence type="ECO:0000256" key="5">
    <source>
        <dbReference type="ARBA" id="ARBA00023180"/>
    </source>
</evidence>
<evidence type="ECO:0000256" key="4">
    <source>
        <dbReference type="ARBA" id="ARBA00023157"/>
    </source>
</evidence>
<keyword evidence="2" id="KW-0719">Serine esterase</keyword>
<dbReference type="InterPro" id="IPR050309">
    <property type="entry name" value="Type-B_Carboxylest/Lipase"/>
</dbReference>
<proteinExistence type="inferred from homology"/>
<evidence type="ECO:0000256" key="1">
    <source>
        <dbReference type="ARBA" id="ARBA00005964"/>
    </source>
</evidence>
<dbReference type="FunCoup" id="A0A212F6F1">
    <property type="interactions" value="60"/>
</dbReference>
<evidence type="ECO:0000256" key="6">
    <source>
        <dbReference type="RuleBase" id="RU361235"/>
    </source>
</evidence>
<dbReference type="InterPro" id="IPR029058">
    <property type="entry name" value="AB_hydrolase_fold"/>
</dbReference>
<gene>
    <name evidence="8" type="ORF">KGM_211843</name>
</gene>
<sequence length="618" mass="69785">MLKTIAKPRLNKTLANRNERNRKKVNKSLSVTCCQQHVSVSSPAVRSEHSAARSLVAMKSPGAVLVFLSAVFPGLYCEDRPRTDVKQPVVKCEAGEFFGRYEVSRRGRRFESYRGMRYAEPPVGELRFQPPVAIAQYLDPVNASVDGPACPHRTRPGSYVSEDCLRINVYSPLREDRSSPLPVVVYIHAGGLYSMTARSDLAGPHVLLDRDLVLVTFNYRLGSLGFLSTGDALAPGNNGFKDQVVALRWVQRNIAAFGGDPTSVTIAGCSAGSLSVLLHMVSPMSKGLFHRAISMSGSPISKAPLTTDLYQLAVKQAQLLDCPTNNSKIIIDCLKTKSWRDLGTSVLGFYEFAFDPVRIWNPVVEKDFGQERFLDMQPTDSIRENKIHAVPYIVSQTQGEFFWMAFTVLKNKTLTNRMNSEWESIAPISFLLPRENKTYAKYAARRLRTQYLKDKDLSNEEESVQNLGLLYADAIVSFPVHRMFNLMVRHSPQPVWYYEFSFVGNHSHYEDPVTKKAIAAAHHDDLIYLFSLSYRFPALGTDGEDAAMADRLTAIWYNFAKYGDPNPRGDSRELSGLRWPQATPGRRTYLRIDNQLSLHENLKEDRMNIWEELYPLEY</sequence>
<dbReference type="AlphaFoldDB" id="A0A212F6F1"/>
<keyword evidence="4" id="KW-1015">Disulfide bond</keyword>
<dbReference type="KEGG" id="dpl:KGM_211843"/>
<keyword evidence="3 6" id="KW-0378">Hydrolase</keyword>
<dbReference type="eggNOG" id="KOG1516">
    <property type="taxonomic scope" value="Eukaryota"/>
</dbReference>
<keyword evidence="5" id="KW-0325">Glycoprotein</keyword>
<dbReference type="EMBL" id="AGBW02010035">
    <property type="protein sequence ID" value="OWR49316.1"/>
    <property type="molecule type" value="Genomic_DNA"/>
</dbReference>
<dbReference type="InParanoid" id="A0A212F6F1"/>
<dbReference type="GO" id="GO:0052689">
    <property type="term" value="F:carboxylic ester hydrolase activity"/>
    <property type="evidence" value="ECO:0007669"/>
    <property type="project" value="UniProtKB-KW"/>
</dbReference>
<evidence type="ECO:0000313" key="9">
    <source>
        <dbReference type="Proteomes" id="UP000007151"/>
    </source>
</evidence>
<reference evidence="8 9" key="1">
    <citation type="journal article" date="2011" name="Cell">
        <title>The monarch butterfly genome yields insights into long-distance migration.</title>
        <authorList>
            <person name="Zhan S."/>
            <person name="Merlin C."/>
            <person name="Boore J.L."/>
            <person name="Reppert S.M."/>
        </authorList>
    </citation>
    <scope>NUCLEOTIDE SEQUENCE [LARGE SCALE GENOMIC DNA]</scope>
    <source>
        <strain evidence="8">F-2</strain>
    </source>
</reference>